<name>A0A0L0UYK2_9BASI</name>
<keyword evidence="6" id="KW-0067">ATP-binding</keyword>
<keyword evidence="3" id="KW-0808">Transferase</keyword>
<dbReference type="Pfam" id="PF01163">
    <property type="entry name" value="RIO1"/>
    <property type="match status" value="1"/>
</dbReference>
<keyword evidence="11" id="KW-1185">Reference proteome</keyword>
<evidence type="ECO:0000256" key="1">
    <source>
        <dbReference type="ARBA" id="ARBA00012513"/>
    </source>
</evidence>
<dbReference type="Proteomes" id="UP000054564">
    <property type="component" value="Unassembled WGS sequence"/>
</dbReference>
<evidence type="ECO:0000256" key="4">
    <source>
        <dbReference type="ARBA" id="ARBA00022741"/>
    </source>
</evidence>
<evidence type="ECO:0000313" key="11">
    <source>
        <dbReference type="Proteomes" id="UP000054564"/>
    </source>
</evidence>
<evidence type="ECO:0000256" key="8">
    <source>
        <dbReference type="ARBA" id="ARBA00048679"/>
    </source>
</evidence>
<dbReference type="InterPro" id="IPR051272">
    <property type="entry name" value="RIO-type_Ser/Thr_kinase"/>
</dbReference>
<keyword evidence="4" id="KW-0547">Nucleotide-binding</keyword>
<proteinExistence type="predicted"/>
<dbReference type="AlphaFoldDB" id="A0A0L0UYK2"/>
<reference evidence="11" key="1">
    <citation type="submission" date="2014-03" db="EMBL/GenBank/DDBJ databases">
        <title>The Genome Sequence of Puccinia striiformis f. sp. tritici PST-78.</title>
        <authorList>
            <consortium name="The Broad Institute Genome Sequencing Platform"/>
            <person name="Cuomo C."/>
            <person name="Hulbert S."/>
            <person name="Chen X."/>
            <person name="Walker B."/>
            <person name="Young S.K."/>
            <person name="Zeng Q."/>
            <person name="Gargeya S."/>
            <person name="Fitzgerald M."/>
            <person name="Haas B."/>
            <person name="Abouelleil A."/>
            <person name="Alvarado L."/>
            <person name="Arachchi H.M."/>
            <person name="Berlin A.M."/>
            <person name="Chapman S.B."/>
            <person name="Goldberg J."/>
            <person name="Griggs A."/>
            <person name="Gujja S."/>
            <person name="Hansen M."/>
            <person name="Howarth C."/>
            <person name="Imamovic A."/>
            <person name="Larimer J."/>
            <person name="McCowan C."/>
            <person name="Montmayeur A."/>
            <person name="Murphy C."/>
            <person name="Neiman D."/>
            <person name="Pearson M."/>
            <person name="Priest M."/>
            <person name="Roberts A."/>
            <person name="Saif S."/>
            <person name="Shea T."/>
            <person name="Sisk P."/>
            <person name="Sykes S."/>
            <person name="Wortman J."/>
            <person name="Nusbaum C."/>
            <person name="Birren B."/>
        </authorList>
    </citation>
    <scope>NUCLEOTIDE SEQUENCE [LARGE SCALE GENOMIC DNA]</scope>
    <source>
        <strain evidence="11">race PST-78</strain>
    </source>
</reference>
<gene>
    <name evidence="10" type="ORF">PSTG_14481</name>
</gene>
<dbReference type="Gene3D" id="1.10.510.10">
    <property type="entry name" value="Transferase(Phosphotransferase) domain 1"/>
    <property type="match status" value="1"/>
</dbReference>
<dbReference type="GO" id="GO:0005524">
    <property type="term" value="F:ATP binding"/>
    <property type="evidence" value="ECO:0007669"/>
    <property type="project" value="UniProtKB-KW"/>
</dbReference>
<dbReference type="GO" id="GO:0004674">
    <property type="term" value="F:protein serine/threonine kinase activity"/>
    <property type="evidence" value="ECO:0007669"/>
    <property type="project" value="UniProtKB-KW"/>
</dbReference>
<dbReference type="EMBL" id="AJIL01000175">
    <property type="protein sequence ID" value="KNE92100.1"/>
    <property type="molecule type" value="Genomic_DNA"/>
</dbReference>
<dbReference type="PANTHER" id="PTHR45723">
    <property type="entry name" value="SERINE/THREONINE-PROTEIN KINASE RIO1"/>
    <property type="match status" value="1"/>
</dbReference>
<comment type="caution">
    <text evidence="10">The sequence shown here is derived from an EMBL/GenBank/DDBJ whole genome shotgun (WGS) entry which is preliminary data.</text>
</comment>
<keyword evidence="5" id="KW-0418">Kinase</keyword>
<feature type="domain" description="RIO-type" evidence="9">
    <location>
        <begin position="2"/>
        <end position="53"/>
    </location>
</feature>
<evidence type="ECO:0000256" key="7">
    <source>
        <dbReference type="ARBA" id="ARBA00047899"/>
    </source>
</evidence>
<comment type="catalytic activity">
    <reaction evidence="7">
        <text>L-threonyl-[protein] + ATP = O-phospho-L-threonyl-[protein] + ADP + H(+)</text>
        <dbReference type="Rhea" id="RHEA:46608"/>
        <dbReference type="Rhea" id="RHEA-COMP:11060"/>
        <dbReference type="Rhea" id="RHEA-COMP:11605"/>
        <dbReference type="ChEBI" id="CHEBI:15378"/>
        <dbReference type="ChEBI" id="CHEBI:30013"/>
        <dbReference type="ChEBI" id="CHEBI:30616"/>
        <dbReference type="ChEBI" id="CHEBI:61977"/>
        <dbReference type="ChEBI" id="CHEBI:456216"/>
        <dbReference type="EC" id="2.7.11.1"/>
    </reaction>
</comment>
<accession>A0A0L0UYK2</accession>
<sequence length="166" mass="19159">MVRIMYHQCKLVHANSSEYNILYHDDHLFITDVSQSVEHDHPSAYDFLRSDVRLKSACEKTFAEWRRGWWSCKLCPSIYQKQDPPRLGVPALGLKQTFDFVTDKSISILHTEEELIELVQKLISSPQPQSVQDGAKTVELTHEASKSTKILDHERSEENNTNEAVF</sequence>
<keyword evidence="2" id="KW-0723">Serine/threonine-protein kinase</keyword>
<evidence type="ECO:0000256" key="6">
    <source>
        <dbReference type="ARBA" id="ARBA00022840"/>
    </source>
</evidence>
<evidence type="ECO:0000256" key="2">
    <source>
        <dbReference type="ARBA" id="ARBA00022527"/>
    </source>
</evidence>
<dbReference type="InterPro" id="IPR018934">
    <property type="entry name" value="RIO_dom"/>
</dbReference>
<dbReference type="EC" id="2.7.11.1" evidence="1"/>
<organism evidence="10 11">
    <name type="scientific">Puccinia striiformis f. sp. tritici PST-78</name>
    <dbReference type="NCBI Taxonomy" id="1165861"/>
    <lineage>
        <taxon>Eukaryota</taxon>
        <taxon>Fungi</taxon>
        <taxon>Dikarya</taxon>
        <taxon>Basidiomycota</taxon>
        <taxon>Pucciniomycotina</taxon>
        <taxon>Pucciniomycetes</taxon>
        <taxon>Pucciniales</taxon>
        <taxon>Pucciniaceae</taxon>
        <taxon>Puccinia</taxon>
    </lineage>
</organism>
<evidence type="ECO:0000256" key="3">
    <source>
        <dbReference type="ARBA" id="ARBA00022679"/>
    </source>
</evidence>
<evidence type="ECO:0000313" key="10">
    <source>
        <dbReference type="EMBL" id="KNE92100.1"/>
    </source>
</evidence>
<dbReference type="STRING" id="1165861.A0A0L0UYK2"/>
<protein>
    <recommendedName>
        <fullName evidence="1">non-specific serine/threonine protein kinase</fullName>
        <ecNumber evidence="1">2.7.11.1</ecNumber>
    </recommendedName>
</protein>
<comment type="catalytic activity">
    <reaction evidence="8">
        <text>L-seryl-[protein] + ATP = O-phospho-L-seryl-[protein] + ADP + H(+)</text>
        <dbReference type="Rhea" id="RHEA:17989"/>
        <dbReference type="Rhea" id="RHEA-COMP:9863"/>
        <dbReference type="Rhea" id="RHEA-COMP:11604"/>
        <dbReference type="ChEBI" id="CHEBI:15378"/>
        <dbReference type="ChEBI" id="CHEBI:29999"/>
        <dbReference type="ChEBI" id="CHEBI:30616"/>
        <dbReference type="ChEBI" id="CHEBI:83421"/>
        <dbReference type="ChEBI" id="CHEBI:456216"/>
        <dbReference type="EC" id="2.7.11.1"/>
    </reaction>
</comment>
<evidence type="ECO:0000256" key="5">
    <source>
        <dbReference type="ARBA" id="ARBA00022777"/>
    </source>
</evidence>
<evidence type="ECO:0000259" key="9">
    <source>
        <dbReference type="Pfam" id="PF01163"/>
    </source>
</evidence>